<dbReference type="AlphaFoldDB" id="U4TTI3"/>
<dbReference type="EMBL" id="KI271582">
    <property type="protein sequence ID" value="ERL66725.1"/>
    <property type="molecule type" value="Genomic_DNA"/>
</dbReference>
<proteinExistence type="predicted"/>
<organism evidence="1 2">
    <name type="scientific">Schleiferilactobacillus shenzhenensis LY-73</name>
    <dbReference type="NCBI Taxonomy" id="1231336"/>
    <lineage>
        <taxon>Bacteria</taxon>
        <taxon>Bacillati</taxon>
        <taxon>Bacillota</taxon>
        <taxon>Bacilli</taxon>
        <taxon>Lactobacillales</taxon>
        <taxon>Lactobacillaceae</taxon>
        <taxon>Schleiferilactobacillus</taxon>
    </lineage>
</organism>
<name>U4TTI3_9LACO</name>
<dbReference type="Proteomes" id="UP000030647">
    <property type="component" value="Unassembled WGS sequence"/>
</dbReference>
<evidence type="ECO:0000313" key="2">
    <source>
        <dbReference type="Proteomes" id="UP000030647"/>
    </source>
</evidence>
<reference evidence="2" key="1">
    <citation type="journal article" date="2013" name="Genome Announc.">
        <title>Whole-Genome Sequencing of Lactobacillus shenzhenensis Strain LY-73T.</title>
        <authorList>
            <person name="Lin Z."/>
            <person name="Liu Z."/>
            <person name="Yang R."/>
            <person name="Zou Y."/>
            <person name="Wan D."/>
            <person name="Chen J."/>
            <person name="Guo M."/>
            <person name="Zhao J."/>
            <person name="Fang C."/>
            <person name="Yang R."/>
            <person name="Liu F."/>
        </authorList>
    </citation>
    <scope>NUCLEOTIDE SEQUENCE [LARGE SCALE GENOMIC DNA]</scope>
    <source>
        <strain evidence="2">LY-73</strain>
    </source>
</reference>
<protein>
    <submittedName>
        <fullName evidence="1">Uncharacterized protein</fullName>
    </submittedName>
</protein>
<dbReference type="STRING" id="1231336.L248_0404"/>
<keyword evidence="2" id="KW-1185">Reference proteome</keyword>
<accession>U4TTI3</accession>
<evidence type="ECO:0000313" key="1">
    <source>
        <dbReference type="EMBL" id="ERL66725.1"/>
    </source>
</evidence>
<sequence length="103" mass="11278">MTNDALYHRLTQQLGQGTLSTSLDQEAWVFVVVNLVHALVSSRHGDWQSITAAMVQADTAARLQQIFNTVQGRYGGADFHLRRVTARCAAGSPSAPISFCYPQ</sequence>
<dbReference type="HOGENOM" id="CLU_2260232_0_0_9"/>
<gene>
    <name evidence="1" type="ORF">L248_0404</name>
</gene>